<dbReference type="OrthoDB" id="10252009at2759"/>
<dbReference type="InterPro" id="IPR000387">
    <property type="entry name" value="Tyr_Pase_dom"/>
</dbReference>
<sequence length="223" mass="24701">MVLSTYVERTDTAFSADSLPTLAPQPARQNDSKDEQRAEKLSSAVATVAAMKLDSEPILIEEGLYVGSVGAACNKEALDRLGITHIVCVMAQWESPFPTEYTHHQIRIMDTTQASLLVHLDPAIEFVTKAREEGGRVLVHCFAGRSRSISVATAVLMKQHSISMDEALARLREKRPIMSPNPGFIEQLRRYEGMLLAERASERASEKRLEPTPAIQQADRDIS</sequence>
<organism evidence="4 5">
    <name type="scientific">Klebsormidium nitens</name>
    <name type="common">Green alga</name>
    <name type="synonym">Ulothrix nitens</name>
    <dbReference type="NCBI Taxonomy" id="105231"/>
    <lineage>
        <taxon>Eukaryota</taxon>
        <taxon>Viridiplantae</taxon>
        <taxon>Streptophyta</taxon>
        <taxon>Klebsormidiophyceae</taxon>
        <taxon>Klebsormidiales</taxon>
        <taxon>Klebsormidiaceae</taxon>
        <taxon>Klebsormidium</taxon>
    </lineage>
</organism>
<feature type="compositionally biased region" description="Basic and acidic residues" evidence="1">
    <location>
        <begin position="30"/>
        <end position="39"/>
    </location>
</feature>
<dbReference type="GO" id="GO:0005737">
    <property type="term" value="C:cytoplasm"/>
    <property type="evidence" value="ECO:0000318"/>
    <property type="project" value="GO_Central"/>
</dbReference>
<accession>A0A1Y1HY95</accession>
<dbReference type="GO" id="GO:0046328">
    <property type="term" value="P:regulation of JNK cascade"/>
    <property type="evidence" value="ECO:0000318"/>
    <property type="project" value="GO_Central"/>
</dbReference>
<gene>
    <name evidence="4" type="ORF">KFL_001010240</name>
</gene>
<feature type="region of interest" description="Disordered" evidence="1">
    <location>
        <begin position="201"/>
        <end position="223"/>
    </location>
</feature>
<evidence type="ECO:0000259" key="2">
    <source>
        <dbReference type="PROSITE" id="PS50054"/>
    </source>
</evidence>
<dbReference type="InterPro" id="IPR020422">
    <property type="entry name" value="TYR_PHOSPHATASE_DUAL_dom"/>
</dbReference>
<dbReference type="PROSITE" id="PS50056">
    <property type="entry name" value="TYR_PHOSPHATASE_2"/>
    <property type="match status" value="1"/>
</dbReference>
<dbReference type="InterPro" id="IPR029021">
    <property type="entry name" value="Prot-tyrosine_phosphatase-like"/>
</dbReference>
<dbReference type="PROSITE" id="PS50054">
    <property type="entry name" value="TYR_PHOSPHATASE_DUAL"/>
    <property type="match status" value="1"/>
</dbReference>
<keyword evidence="5" id="KW-1185">Reference proteome</keyword>
<dbReference type="GO" id="GO:0008579">
    <property type="term" value="F:JUN kinase phosphatase activity"/>
    <property type="evidence" value="ECO:0000318"/>
    <property type="project" value="GO_Central"/>
</dbReference>
<name>A0A1Y1HY95_KLENI</name>
<dbReference type="Pfam" id="PF00782">
    <property type="entry name" value="DSPc"/>
    <property type="match status" value="1"/>
</dbReference>
<dbReference type="STRING" id="105231.A0A1Y1HY95"/>
<feature type="compositionally biased region" description="Basic and acidic residues" evidence="1">
    <location>
        <begin position="201"/>
        <end position="210"/>
    </location>
</feature>
<proteinExistence type="predicted"/>
<dbReference type="Proteomes" id="UP000054558">
    <property type="component" value="Unassembled WGS sequence"/>
</dbReference>
<dbReference type="EMBL" id="DF237050">
    <property type="protein sequence ID" value="GAQ82139.1"/>
    <property type="molecule type" value="Genomic_DNA"/>
</dbReference>
<dbReference type="AlphaFoldDB" id="A0A1Y1HY95"/>
<evidence type="ECO:0000313" key="4">
    <source>
        <dbReference type="EMBL" id="GAQ82139.1"/>
    </source>
</evidence>
<evidence type="ECO:0000313" key="5">
    <source>
        <dbReference type="Proteomes" id="UP000054558"/>
    </source>
</evidence>
<dbReference type="Gene3D" id="3.90.190.10">
    <property type="entry name" value="Protein tyrosine phosphatase superfamily"/>
    <property type="match status" value="1"/>
</dbReference>
<feature type="domain" description="Tyrosine-protein phosphatase" evidence="2">
    <location>
        <begin position="56"/>
        <end position="197"/>
    </location>
</feature>
<dbReference type="SUPFAM" id="SSF52799">
    <property type="entry name" value="(Phosphotyrosine protein) phosphatases II"/>
    <property type="match status" value="1"/>
</dbReference>
<evidence type="ECO:0000259" key="3">
    <source>
        <dbReference type="PROSITE" id="PS50056"/>
    </source>
</evidence>
<dbReference type="PANTHER" id="PTHR46377">
    <property type="entry name" value="DUAL SPECIFICITY PROTEIN PHOSPHATASE 19"/>
    <property type="match status" value="1"/>
</dbReference>
<feature type="region of interest" description="Disordered" evidence="1">
    <location>
        <begin position="17"/>
        <end position="39"/>
    </location>
</feature>
<dbReference type="CDD" id="cd14498">
    <property type="entry name" value="DSP"/>
    <property type="match status" value="1"/>
</dbReference>
<dbReference type="InterPro" id="IPR000340">
    <property type="entry name" value="Dual-sp_phosphatase_cat-dom"/>
</dbReference>
<dbReference type="OMA" id="CAYLMWK"/>
<dbReference type="PANTHER" id="PTHR46377:SF5">
    <property type="entry name" value="DUAL SPECIFICITY PHOSPHATASE"/>
    <property type="match status" value="1"/>
</dbReference>
<feature type="domain" description="Tyrosine specific protein phosphatases" evidence="3">
    <location>
        <begin position="118"/>
        <end position="178"/>
    </location>
</feature>
<reference evidence="4 5" key="1">
    <citation type="journal article" date="2014" name="Nat. Commun.">
        <title>Klebsormidium flaccidum genome reveals primary factors for plant terrestrial adaptation.</title>
        <authorList>
            <person name="Hori K."/>
            <person name="Maruyama F."/>
            <person name="Fujisawa T."/>
            <person name="Togashi T."/>
            <person name="Yamamoto N."/>
            <person name="Seo M."/>
            <person name="Sato S."/>
            <person name="Yamada T."/>
            <person name="Mori H."/>
            <person name="Tajima N."/>
            <person name="Moriyama T."/>
            <person name="Ikeuchi M."/>
            <person name="Watanabe M."/>
            <person name="Wada H."/>
            <person name="Kobayashi K."/>
            <person name="Saito M."/>
            <person name="Masuda T."/>
            <person name="Sasaki-Sekimoto Y."/>
            <person name="Mashiguchi K."/>
            <person name="Awai K."/>
            <person name="Shimojima M."/>
            <person name="Masuda S."/>
            <person name="Iwai M."/>
            <person name="Nobusawa T."/>
            <person name="Narise T."/>
            <person name="Kondo S."/>
            <person name="Saito H."/>
            <person name="Sato R."/>
            <person name="Murakawa M."/>
            <person name="Ihara Y."/>
            <person name="Oshima-Yamada Y."/>
            <person name="Ohtaka K."/>
            <person name="Satoh M."/>
            <person name="Sonobe K."/>
            <person name="Ishii M."/>
            <person name="Ohtani R."/>
            <person name="Kanamori-Sato M."/>
            <person name="Honoki R."/>
            <person name="Miyazaki D."/>
            <person name="Mochizuki H."/>
            <person name="Umetsu J."/>
            <person name="Higashi K."/>
            <person name="Shibata D."/>
            <person name="Kamiya Y."/>
            <person name="Sato N."/>
            <person name="Nakamura Y."/>
            <person name="Tabata S."/>
            <person name="Ida S."/>
            <person name="Kurokawa K."/>
            <person name="Ohta H."/>
        </authorList>
    </citation>
    <scope>NUCLEOTIDE SEQUENCE [LARGE SCALE GENOMIC DNA]</scope>
    <source>
        <strain evidence="4 5">NIES-2285</strain>
    </source>
</reference>
<protein>
    <submittedName>
        <fullName evidence="4">Dual specificity phosphatase</fullName>
    </submittedName>
</protein>
<evidence type="ECO:0000256" key="1">
    <source>
        <dbReference type="SAM" id="MobiDB-lite"/>
    </source>
</evidence>
<dbReference type="SMART" id="SM00195">
    <property type="entry name" value="DSPc"/>
    <property type="match status" value="1"/>
</dbReference>